<dbReference type="EMBL" id="JACHXK010000001">
    <property type="protein sequence ID" value="MBB3108407.1"/>
    <property type="molecule type" value="Genomic_DNA"/>
</dbReference>
<dbReference type="Gene3D" id="3.40.50.300">
    <property type="entry name" value="P-loop containing nucleotide triphosphate hydrolases"/>
    <property type="match status" value="1"/>
</dbReference>
<sequence>MAMMEALGDVLKRMPNGRDALKQADRMMQDLLAEPLVVKLRAKYPELDEHTIKLNLNRVYQHVKEYRTCSNCPGLEQCPNDFEGHYTILSCETVAGFTQLIDRKVPCKRLLARQREQQIRSRVRSFYVDDRALEEGYSAQEILTNDPERMKAAGQVMRYIAKTKEDGLQKQGMFLTGSFGTGKTFLMCYMLHELAKSGFTGVIVYMPDFVEDLKALMHDAGKLKETVDMLKETDLLIFDDMGAENLSPWVRDHVLGAILNYRMNRKPTFYTSNYDLDMLEQHFSFTNREGEELHKGRRLMDRVRPFVETVIVTGHNKRGNHTP</sequence>
<dbReference type="Pfam" id="PF01695">
    <property type="entry name" value="IstB_IS21"/>
    <property type="match status" value="1"/>
</dbReference>
<reference evidence="2 3" key="1">
    <citation type="submission" date="2020-08" db="EMBL/GenBank/DDBJ databases">
        <title>Genomic Encyclopedia of Type Strains, Phase III (KMG-III): the genomes of soil and plant-associated and newly described type strains.</title>
        <authorList>
            <person name="Whitman W."/>
        </authorList>
    </citation>
    <scope>NUCLEOTIDE SEQUENCE [LARGE SCALE GENOMIC DNA]</scope>
    <source>
        <strain evidence="2 3">CECT 5862</strain>
    </source>
</reference>
<dbReference type="SMART" id="SM00382">
    <property type="entry name" value="AAA"/>
    <property type="match status" value="1"/>
</dbReference>
<dbReference type="PANTHER" id="PTHR30050">
    <property type="entry name" value="CHROMOSOMAL REPLICATION INITIATOR PROTEIN DNAA"/>
    <property type="match status" value="1"/>
</dbReference>
<organism evidence="2 3">
    <name type="scientific">Paenibacillus phyllosphaerae</name>
    <dbReference type="NCBI Taxonomy" id="274593"/>
    <lineage>
        <taxon>Bacteria</taxon>
        <taxon>Bacillati</taxon>
        <taxon>Bacillota</taxon>
        <taxon>Bacilli</taxon>
        <taxon>Bacillales</taxon>
        <taxon>Paenibacillaceae</taxon>
        <taxon>Paenibacillus</taxon>
    </lineage>
</organism>
<evidence type="ECO:0000313" key="2">
    <source>
        <dbReference type="EMBL" id="MBB3108407.1"/>
    </source>
</evidence>
<dbReference type="InterPro" id="IPR009928">
    <property type="entry name" value="DnaI_N"/>
</dbReference>
<dbReference type="Pfam" id="PF07319">
    <property type="entry name" value="DnaI_N"/>
    <property type="match status" value="1"/>
</dbReference>
<feature type="domain" description="AAA+ ATPase" evidence="1">
    <location>
        <begin position="169"/>
        <end position="315"/>
    </location>
</feature>
<dbReference type="NCBIfam" id="NF006505">
    <property type="entry name" value="PRK08939.1"/>
    <property type="match status" value="1"/>
</dbReference>
<proteinExistence type="predicted"/>
<dbReference type="InterPro" id="IPR002611">
    <property type="entry name" value="IstB_ATP-bd"/>
</dbReference>
<evidence type="ECO:0000259" key="1">
    <source>
        <dbReference type="SMART" id="SM00382"/>
    </source>
</evidence>
<accession>A0A7W5ATN5</accession>
<dbReference type="AlphaFoldDB" id="A0A7W5ATN5"/>
<comment type="caution">
    <text evidence="2">The sequence shown here is derived from an EMBL/GenBank/DDBJ whole genome shotgun (WGS) entry which is preliminary data.</text>
</comment>
<gene>
    <name evidence="2" type="ORF">FHS18_000435</name>
</gene>
<dbReference type="GO" id="GO:0005524">
    <property type="term" value="F:ATP binding"/>
    <property type="evidence" value="ECO:0007669"/>
    <property type="project" value="InterPro"/>
</dbReference>
<dbReference type="Proteomes" id="UP000570361">
    <property type="component" value="Unassembled WGS sequence"/>
</dbReference>
<dbReference type="InterPro" id="IPR003593">
    <property type="entry name" value="AAA+_ATPase"/>
</dbReference>
<dbReference type="InterPro" id="IPR027417">
    <property type="entry name" value="P-loop_NTPase"/>
</dbReference>
<dbReference type="PANTHER" id="PTHR30050:SF8">
    <property type="entry name" value="PRIMOSOMAL PROTEIN DNAI"/>
    <property type="match status" value="1"/>
</dbReference>
<keyword evidence="3" id="KW-1185">Reference proteome</keyword>
<dbReference type="GO" id="GO:0006260">
    <property type="term" value="P:DNA replication"/>
    <property type="evidence" value="ECO:0007669"/>
    <property type="project" value="TreeGrafter"/>
</dbReference>
<evidence type="ECO:0000313" key="3">
    <source>
        <dbReference type="Proteomes" id="UP000570361"/>
    </source>
</evidence>
<dbReference type="SUPFAM" id="SSF52540">
    <property type="entry name" value="P-loop containing nucleoside triphosphate hydrolases"/>
    <property type="match status" value="1"/>
</dbReference>
<dbReference type="CDD" id="cd00009">
    <property type="entry name" value="AAA"/>
    <property type="match status" value="1"/>
</dbReference>
<name>A0A7W5ATN5_9BACL</name>
<protein>
    <submittedName>
        <fullName evidence="2">Primosomal protein DnaI</fullName>
    </submittedName>
</protein>